<gene>
    <name evidence="1" type="ORF">BDM02DRAFT_3152703</name>
</gene>
<organism evidence="1 2">
    <name type="scientific">Thelephora ganbajun</name>
    <name type="common">Ganba fungus</name>
    <dbReference type="NCBI Taxonomy" id="370292"/>
    <lineage>
        <taxon>Eukaryota</taxon>
        <taxon>Fungi</taxon>
        <taxon>Dikarya</taxon>
        <taxon>Basidiomycota</taxon>
        <taxon>Agaricomycotina</taxon>
        <taxon>Agaricomycetes</taxon>
        <taxon>Thelephorales</taxon>
        <taxon>Thelephoraceae</taxon>
        <taxon>Thelephora</taxon>
    </lineage>
</organism>
<accession>A0ACB6ZXD3</accession>
<evidence type="ECO:0000313" key="1">
    <source>
        <dbReference type="EMBL" id="KAF9654332.1"/>
    </source>
</evidence>
<comment type="caution">
    <text evidence="1">The sequence shown here is derived from an EMBL/GenBank/DDBJ whole genome shotgun (WGS) entry which is preliminary data.</text>
</comment>
<keyword evidence="1" id="KW-0689">Ribosomal protein</keyword>
<name>A0ACB6ZXD3_THEGA</name>
<proteinExistence type="predicted"/>
<sequence>MKHGVAFRKFSRTSSHRMLMLRNLVTSLFEHEQIKTTLPKARDTARLAEKMITLGKKGDLPAYRRANGFILKSSLVPKVFGEFAKRYASRPGGYTRIHKYGNRQGDNAPHAILELVDNPRDIRYEVTAMSVGWDVLSKRVGQTSGKDLVNEGVTGLEDLVERERKRGAKKEEVVLRHRTRWNLRKVLRYRGEEGVKDLARKAESHIDTLLAKPVAIRDTAAWGSTEKESENRVGFKAETFAPKPGETVPGGIRSPLHLAKGILGKQSGLMLRLHQRKKLGVDRSEFWNNL</sequence>
<reference evidence="1" key="1">
    <citation type="submission" date="2019-10" db="EMBL/GenBank/DDBJ databases">
        <authorList>
            <consortium name="DOE Joint Genome Institute"/>
            <person name="Kuo A."/>
            <person name="Miyauchi S."/>
            <person name="Kiss E."/>
            <person name="Drula E."/>
            <person name="Kohler A."/>
            <person name="Sanchez-Garcia M."/>
            <person name="Andreopoulos B."/>
            <person name="Barry K.W."/>
            <person name="Bonito G."/>
            <person name="Buee M."/>
            <person name="Carver A."/>
            <person name="Chen C."/>
            <person name="Cichocki N."/>
            <person name="Clum A."/>
            <person name="Culley D."/>
            <person name="Crous P.W."/>
            <person name="Fauchery L."/>
            <person name="Girlanda M."/>
            <person name="Hayes R."/>
            <person name="Keri Z."/>
            <person name="Labutti K."/>
            <person name="Lipzen A."/>
            <person name="Lombard V."/>
            <person name="Magnuson J."/>
            <person name="Maillard F."/>
            <person name="Morin E."/>
            <person name="Murat C."/>
            <person name="Nolan M."/>
            <person name="Ohm R."/>
            <person name="Pangilinan J."/>
            <person name="Pereira M."/>
            <person name="Perotto S."/>
            <person name="Peter M."/>
            <person name="Riley R."/>
            <person name="Sitrit Y."/>
            <person name="Stielow B."/>
            <person name="Szollosi G."/>
            <person name="Zifcakova L."/>
            <person name="Stursova M."/>
            <person name="Spatafora J.W."/>
            <person name="Tedersoo L."/>
            <person name="Vaario L.-M."/>
            <person name="Yamada A."/>
            <person name="Yan M."/>
            <person name="Wang P."/>
            <person name="Xu J."/>
            <person name="Bruns T."/>
            <person name="Baldrian P."/>
            <person name="Vilgalys R."/>
            <person name="Henrissat B."/>
            <person name="Grigoriev I.V."/>
            <person name="Hibbett D."/>
            <person name="Nagy L.G."/>
            <person name="Martin F.M."/>
        </authorList>
    </citation>
    <scope>NUCLEOTIDE SEQUENCE</scope>
    <source>
        <strain evidence="1">P2</strain>
    </source>
</reference>
<reference evidence="1" key="2">
    <citation type="journal article" date="2020" name="Nat. Commun.">
        <title>Large-scale genome sequencing of mycorrhizal fungi provides insights into the early evolution of symbiotic traits.</title>
        <authorList>
            <person name="Miyauchi S."/>
            <person name="Kiss E."/>
            <person name="Kuo A."/>
            <person name="Drula E."/>
            <person name="Kohler A."/>
            <person name="Sanchez-Garcia M."/>
            <person name="Morin E."/>
            <person name="Andreopoulos B."/>
            <person name="Barry K.W."/>
            <person name="Bonito G."/>
            <person name="Buee M."/>
            <person name="Carver A."/>
            <person name="Chen C."/>
            <person name="Cichocki N."/>
            <person name="Clum A."/>
            <person name="Culley D."/>
            <person name="Crous P.W."/>
            <person name="Fauchery L."/>
            <person name="Girlanda M."/>
            <person name="Hayes R.D."/>
            <person name="Keri Z."/>
            <person name="LaButti K."/>
            <person name="Lipzen A."/>
            <person name="Lombard V."/>
            <person name="Magnuson J."/>
            <person name="Maillard F."/>
            <person name="Murat C."/>
            <person name="Nolan M."/>
            <person name="Ohm R.A."/>
            <person name="Pangilinan J."/>
            <person name="Pereira M.F."/>
            <person name="Perotto S."/>
            <person name="Peter M."/>
            <person name="Pfister S."/>
            <person name="Riley R."/>
            <person name="Sitrit Y."/>
            <person name="Stielow J.B."/>
            <person name="Szollosi G."/>
            <person name="Zifcakova L."/>
            <person name="Stursova M."/>
            <person name="Spatafora J.W."/>
            <person name="Tedersoo L."/>
            <person name="Vaario L.M."/>
            <person name="Yamada A."/>
            <person name="Yan M."/>
            <person name="Wang P."/>
            <person name="Xu J."/>
            <person name="Bruns T."/>
            <person name="Baldrian P."/>
            <person name="Vilgalys R."/>
            <person name="Dunand C."/>
            <person name="Henrissat B."/>
            <person name="Grigoriev I.V."/>
            <person name="Hibbett D."/>
            <person name="Nagy L.G."/>
            <person name="Martin F.M."/>
        </authorList>
    </citation>
    <scope>NUCLEOTIDE SEQUENCE</scope>
    <source>
        <strain evidence="1">P2</strain>
    </source>
</reference>
<keyword evidence="1" id="KW-0687">Ribonucleoprotein</keyword>
<dbReference type="Proteomes" id="UP000886501">
    <property type="component" value="Unassembled WGS sequence"/>
</dbReference>
<protein>
    <submittedName>
        <fullName evidence="1">Mitochondrial ribosomal protein L17</fullName>
    </submittedName>
</protein>
<evidence type="ECO:0000313" key="2">
    <source>
        <dbReference type="Proteomes" id="UP000886501"/>
    </source>
</evidence>
<keyword evidence="2" id="KW-1185">Reference proteome</keyword>
<dbReference type="EMBL" id="MU117961">
    <property type="protein sequence ID" value="KAF9654332.1"/>
    <property type="molecule type" value="Genomic_DNA"/>
</dbReference>